<dbReference type="EMBL" id="CP011403">
    <property type="protein sequence ID" value="AKI04647.1"/>
    <property type="molecule type" value="Genomic_DNA"/>
</dbReference>
<evidence type="ECO:0008006" key="3">
    <source>
        <dbReference type="Google" id="ProtNLM"/>
    </source>
</evidence>
<dbReference type="Pfam" id="PF04525">
    <property type="entry name" value="LOR"/>
    <property type="match status" value="1"/>
</dbReference>
<dbReference type="PATRIC" id="fig|1194971.3.peg.1104"/>
<dbReference type="SUPFAM" id="SSF54518">
    <property type="entry name" value="Tubby C-terminal domain-like"/>
    <property type="match status" value="1"/>
</dbReference>
<protein>
    <recommendedName>
        <fullName evidence="3">LURP-one-related family protein</fullName>
    </recommendedName>
</protein>
<dbReference type="InterPro" id="IPR007612">
    <property type="entry name" value="LOR"/>
</dbReference>
<organism evidence="1 2">
    <name type="scientific">Ligilactobacillus salivarius str. Ren</name>
    <dbReference type="NCBI Taxonomy" id="1194971"/>
    <lineage>
        <taxon>Bacteria</taxon>
        <taxon>Bacillati</taxon>
        <taxon>Bacillota</taxon>
        <taxon>Bacilli</taxon>
        <taxon>Lactobacillales</taxon>
        <taxon>Lactobacillaceae</taxon>
        <taxon>Ligilactobacillus</taxon>
    </lineage>
</organism>
<evidence type="ECO:0000313" key="1">
    <source>
        <dbReference type="EMBL" id="AKI04647.1"/>
    </source>
</evidence>
<dbReference type="Proteomes" id="UP000035027">
    <property type="component" value="Chromosome"/>
</dbReference>
<sequence>MIQIRKLYTRRDMFEIGTQLTFRDSDKKIIYFLSGHLGGHQGRIDLFDIQGKLLAEARQKSLGFFPKFIFLEDGHYAGSLRRYYGINHDMLFVKKLNWFIFGNLFTFNYKVFKGRDCIMKIHEVTLPDGGNYLEFEISHKEYEPLCLCIASILDYWAKMRNPSRSKQTELNNNLNVNYS</sequence>
<accession>A0A0F7PTV8</accession>
<name>A0A0F7PTV8_9LACO</name>
<evidence type="ECO:0000313" key="2">
    <source>
        <dbReference type="Proteomes" id="UP000035027"/>
    </source>
</evidence>
<proteinExistence type="predicted"/>
<gene>
    <name evidence="1" type="ORF">LsR_01100</name>
</gene>
<dbReference type="InterPro" id="IPR025659">
    <property type="entry name" value="Tubby-like_C"/>
</dbReference>
<dbReference type="AlphaFoldDB" id="A0A0F7PTV8"/>
<reference evidence="1 2" key="1">
    <citation type="submission" date="2015-05" db="EMBL/GenBank/DDBJ databases">
        <title>Complete genome sequence of Lactobacillus salivarius Ren, a probiotic strain with antitumor activity.</title>
        <authorList>
            <person name="Sun E."/>
            <person name="Zhao L."/>
            <person name="Liu S."/>
            <person name="Zhang M."/>
            <person name="Guo H."/>
            <person name="Ren F."/>
        </authorList>
    </citation>
    <scope>NUCLEOTIDE SEQUENCE [LARGE SCALE GENOMIC DNA]</scope>
    <source>
        <strain evidence="1 2">Ren</strain>
    </source>
</reference>